<reference evidence="2" key="1">
    <citation type="journal article" date="2020" name="Phytopathology">
        <title>Genome Sequence Resources of Colletotrichum truncatum, C. plurivorum, C. musicola, and C. sojae: Four Species Pathogenic to Soybean (Glycine max).</title>
        <authorList>
            <person name="Rogerio F."/>
            <person name="Boufleur T.R."/>
            <person name="Ciampi-Guillardi M."/>
            <person name="Sukno S.A."/>
            <person name="Thon M.R."/>
            <person name="Massola Junior N.S."/>
            <person name="Baroncelli R."/>
        </authorList>
    </citation>
    <scope>NUCLEOTIDE SEQUENCE</scope>
    <source>
        <strain evidence="2">LFN00145</strain>
    </source>
</reference>
<keyword evidence="2" id="KW-0808">Transferase</keyword>
<dbReference type="CDD" id="cd02440">
    <property type="entry name" value="AdoMet_MTases"/>
    <property type="match status" value="1"/>
</dbReference>
<proteinExistence type="inferred from homology"/>
<keyword evidence="3" id="KW-1185">Reference proteome</keyword>
<evidence type="ECO:0000313" key="3">
    <source>
        <dbReference type="Proteomes" id="UP000654918"/>
    </source>
</evidence>
<evidence type="ECO:0000256" key="1">
    <source>
        <dbReference type="ARBA" id="ARBA00038158"/>
    </source>
</evidence>
<dbReference type="GO" id="GO:0032259">
    <property type="term" value="P:methylation"/>
    <property type="evidence" value="ECO:0007669"/>
    <property type="project" value="UniProtKB-KW"/>
</dbReference>
<name>A0A8H6KN19_9PEZI</name>
<comment type="caution">
    <text evidence="2">The sequence shown here is derived from an EMBL/GenBank/DDBJ whole genome shotgun (WGS) entry which is preliminary data.</text>
</comment>
<comment type="similarity">
    <text evidence="1">Belongs to the methyltransferase superfamily. LaeA methyltransferase family.</text>
</comment>
<dbReference type="Proteomes" id="UP000654918">
    <property type="component" value="Unassembled WGS sequence"/>
</dbReference>
<gene>
    <name evidence="2" type="ORF">CPLU01_04879</name>
</gene>
<dbReference type="Gene3D" id="3.40.50.150">
    <property type="entry name" value="Vaccinia Virus protein VP39"/>
    <property type="match status" value="1"/>
</dbReference>
<dbReference type="InterPro" id="IPR029063">
    <property type="entry name" value="SAM-dependent_MTases_sf"/>
</dbReference>
<organism evidence="2 3">
    <name type="scientific">Colletotrichum plurivorum</name>
    <dbReference type="NCBI Taxonomy" id="2175906"/>
    <lineage>
        <taxon>Eukaryota</taxon>
        <taxon>Fungi</taxon>
        <taxon>Dikarya</taxon>
        <taxon>Ascomycota</taxon>
        <taxon>Pezizomycotina</taxon>
        <taxon>Sordariomycetes</taxon>
        <taxon>Hypocreomycetidae</taxon>
        <taxon>Glomerellales</taxon>
        <taxon>Glomerellaceae</taxon>
        <taxon>Colletotrichum</taxon>
        <taxon>Colletotrichum orchidearum species complex</taxon>
    </lineage>
</organism>
<keyword evidence="2" id="KW-0489">Methyltransferase</keyword>
<evidence type="ECO:0000313" key="2">
    <source>
        <dbReference type="EMBL" id="KAF6834594.1"/>
    </source>
</evidence>
<dbReference type="PANTHER" id="PTHR43591">
    <property type="entry name" value="METHYLTRANSFERASE"/>
    <property type="match status" value="1"/>
</dbReference>
<dbReference type="GO" id="GO:0008168">
    <property type="term" value="F:methyltransferase activity"/>
    <property type="evidence" value="ECO:0007669"/>
    <property type="project" value="UniProtKB-KW"/>
</dbReference>
<dbReference type="SUPFAM" id="SSF53335">
    <property type="entry name" value="S-adenosyl-L-methionine-dependent methyltransferases"/>
    <property type="match status" value="1"/>
</dbReference>
<dbReference type="EMBL" id="WIGO01000047">
    <property type="protein sequence ID" value="KAF6834594.1"/>
    <property type="molecule type" value="Genomic_DNA"/>
</dbReference>
<dbReference type="PANTHER" id="PTHR43591:SF24">
    <property type="entry name" value="2-METHOXY-6-POLYPRENYL-1,4-BENZOQUINOL METHYLASE, MITOCHONDRIAL"/>
    <property type="match status" value="1"/>
</dbReference>
<dbReference type="Pfam" id="PF13489">
    <property type="entry name" value="Methyltransf_23"/>
    <property type="match status" value="1"/>
</dbReference>
<protein>
    <submittedName>
        <fullName evidence="2">Methyltransferase</fullName>
    </submittedName>
</protein>
<accession>A0A8H6KN19</accession>
<dbReference type="AlphaFoldDB" id="A0A8H6KN19"/>
<sequence>MESHKLQLRELLCNLQVGHYRSSYTASLASSVVDYPVEYGRRYHAFRPGCNHLTFCKAYPMPNDEAEMDRLDMAHALMVKTIGNRLYLTPAEKGKVHKILDIGTGTGIWAVEMGDIFPDAQVFGNDLSSIQPSWIPPNVKFEVDDVESEWLNDRKYDFILCRYMLASIGDWPKLVKNIYDNLAPGGWAEFQDMSAEWYSDDGTLTEKHVTRQWNKTLADCMEAMGRDGRPGPKLEGWVRDAGFQEMFHQKYKVPIGPWAKEQRLKEIGLLNLAQVLDGLEAFTMRAFCGFLGKSMEEVLETISEVRKELKALHLFHAQFDIHVVYGRKPADSG</sequence>